<dbReference type="EMBL" id="JAFBED010000016">
    <property type="protein sequence ID" value="MBM7622212.1"/>
    <property type="molecule type" value="Genomic_DNA"/>
</dbReference>
<dbReference type="Proteomes" id="UP000737402">
    <property type="component" value="Unassembled WGS sequence"/>
</dbReference>
<evidence type="ECO:0000313" key="2">
    <source>
        <dbReference type="Proteomes" id="UP000737402"/>
    </source>
</evidence>
<reference evidence="1 2" key="1">
    <citation type="submission" date="2021-01" db="EMBL/GenBank/DDBJ databases">
        <title>Genomic Encyclopedia of Type Strains, Phase IV (KMG-IV): sequencing the most valuable type-strain genomes for metagenomic binning, comparative biology and taxonomic classification.</title>
        <authorList>
            <person name="Goeker M."/>
        </authorList>
    </citation>
    <scope>NUCLEOTIDE SEQUENCE [LARGE SCALE GENOMIC DNA]</scope>
    <source>
        <strain evidence="1 2">DSM 25879</strain>
    </source>
</reference>
<accession>A0ABS2P5H3</accession>
<organism evidence="1 2">
    <name type="scientific">Sutcliffiella tianshenii</name>
    <dbReference type="NCBI Taxonomy" id="1463404"/>
    <lineage>
        <taxon>Bacteria</taxon>
        <taxon>Bacillati</taxon>
        <taxon>Bacillota</taxon>
        <taxon>Bacilli</taxon>
        <taxon>Bacillales</taxon>
        <taxon>Bacillaceae</taxon>
        <taxon>Sutcliffiella</taxon>
    </lineage>
</organism>
<comment type="caution">
    <text evidence="1">The sequence shown here is derived from an EMBL/GenBank/DDBJ whole genome shotgun (WGS) entry which is preliminary data.</text>
</comment>
<dbReference type="PROSITE" id="PS51257">
    <property type="entry name" value="PROKAR_LIPOPROTEIN"/>
    <property type="match status" value="1"/>
</dbReference>
<protein>
    <submittedName>
        <fullName evidence="1">Uncharacterized protein</fullName>
    </submittedName>
</protein>
<keyword evidence="2" id="KW-1185">Reference proteome</keyword>
<sequence>MKKLSGIFNIVIFLFLLIGCQERNEPTRDAPLDNFFANTELNYGEYVVIFEDVVARAHAMGLEDKSLEKWVIRALGDEKLSNKRDLTQDEALKIAKENLAENQAWIIVANEKYDVKVSEEELDQWISEGPDQSEIPQQKAFADALELSLVELNHEFDRELYKQTLLWEKLIPVLEKKYETEDQEALLDKFMKQVDKEASSI</sequence>
<proteinExistence type="predicted"/>
<gene>
    <name evidence="1" type="ORF">JOC95_004127</name>
</gene>
<name>A0ABS2P5H3_9BACI</name>
<evidence type="ECO:0000313" key="1">
    <source>
        <dbReference type="EMBL" id="MBM7622212.1"/>
    </source>
</evidence>
<dbReference type="RefSeq" id="WP_204419701.1">
    <property type="nucleotide sequence ID" value="NZ_JAFBED010000016.1"/>
</dbReference>